<accession>A0A6A6Q872</accession>
<dbReference type="InterPro" id="IPR013149">
    <property type="entry name" value="ADH-like_C"/>
</dbReference>
<dbReference type="AlphaFoldDB" id="A0A6A6Q872"/>
<evidence type="ECO:0000313" key="2">
    <source>
        <dbReference type="EMBL" id="KAF2488648.1"/>
    </source>
</evidence>
<dbReference type="OrthoDB" id="3509362at2759"/>
<dbReference type="SUPFAM" id="SSF51735">
    <property type="entry name" value="NAD(P)-binding Rossmann-fold domains"/>
    <property type="match status" value="1"/>
</dbReference>
<feature type="domain" description="Enoyl reductase (ER)" evidence="1">
    <location>
        <begin position="17"/>
        <end position="358"/>
    </location>
</feature>
<dbReference type="SMART" id="SM00829">
    <property type="entry name" value="PKS_ER"/>
    <property type="match status" value="1"/>
</dbReference>
<dbReference type="CDD" id="cd08276">
    <property type="entry name" value="MDR7"/>
    <property type="match status" value="1"/>
</dbReference>
<keyword evidence="3" id="KW-1185">Reference proteome</keyword>
<dbReference type="InterPro" id="IPR020843">
    <property type="entry name" value="ER"/>
</dbReference>
<dbReference type="Pfam" id="PF00107">
    <property type="entry name" value="ADH_zinc_N"/>
    <property type="match status" value="1"/>
</dbReference>
<proteinExistence type="predicted"/>
<dbReference type="Pfam" id="PF08240">
    <property type="entry name" value="ADH_N"/>
    <property type="match status" value="1"/>
</dbReference>
<dbReference type="Gene3D" id="3.90.180.10">
    <property type="entry name" value="Medium-chain alcohol dehydrogenases, catalytic domain"/>
    <property type="match status" value="1"/>
</dbReference>
<evidence type="ECO:0000313" key="3">
    <source>
        <dbReference type="Proteomes" id="UP000799750"/>
    </source>
</evidence>
<dbReference type="SUPFAM" id="SSF50129">
    <property type="entry name" value="GroES-like"/>
    <property type="match status" value="1"/>
</dbReference>
<dbReference type="GO" id="GO:0016491">
    <property type="term" value="F:oxidoreductase activity"/>
    <property type="evidence" value="ECO:0007669"/>
    <property type="project" value="InterPro"/>
</dbReference>
<gene>
    <name evidence="2" type="ORF">BU16DRAFT_600916</name>
</gene>
<dbReference type="Gene3D" id="3.40.50.720">
    <property type="entry name" value="NAD(P)-binding Rossmann-like Domain"/>
    <property type="match status" value="1"/>
</dbReference>
<name>A0A6A6Q872_9PEZI</name>
<dbReference type="InterPro" id="IPR036291">
    <property type="entry name" value="NAD(P)-bd_dom_sf"/>
</dbReference>
<dbReference type="Proteomes" id="UP000799750">
    <property type="component" value="Unassembled WGS sequence"/>
</dbReference>
<protein>
    <recommendedName>
        <fullName evidence="1">Enoyl reductase (ER) domain-containing protein</fullName>
    </recommendedName>
</protein>
<dbReference type="InterPro" id="IPR013154">
    <property type="entry name" value="ADH-like_N"/>
</dbReference>
<dbReference type="PANTHER" id="PTHR45033:SF2">
    <property type="entry name" value="ZINC-TYPE ALCOHOL DEHYDROGENASE-LIKE PROTEIN C1773.06C"/>
    <property type="match status" value="1"/>
</dbReference>
<dbReference type="InterPro" id="IPR052711">
    <property type="entry name" value="Zinc_ADH-like"/>
</dbReference>
<reference evidence="2" key="1">
    <citation type="journal article" date="2020" name="Stud. Mycol.">
        <title>101 Dothideomycetes genomes: a test case for predicting lifestyles and emergence of pathogens.</title>
        <authorList>
            <person name="Haridas S."/>
            <person name="Albert R."/>
            <person name="Binder M."/>
            <person name="Bloem J."/>
            <person name="Labutti K."/>
            <person name="Salamov A."/>
            <person name="Andreopoulos B."/>
            <person name="Baker S."/>
            <person name="Barry K."/>
            <person name="Bills G."/>
            <person name="Bluhm B."/>
            <person name="Cannon C."/>
            <person name="Castanera R."/>
            <person name="Culley D."/>
            <person name="Daum C."/>
            <person name="Ezra D."/>
            <person name="Gonzalez J."/>
            <person name="Henrissat B."/>
            <person name="Kuo A."/>
            <person name="Liang C."/>
            <person name="Lipzen A."/>
            <person name="Lutzoni F."/>
            <person name="Magnuson J."/>
            <person name="Mondo S."/>
            <person name="Nolan M."/>
            <person name="Ohm R."/>
            <person name="Pangilinan J."/>
            <person name="Park H.-J."/>
            <person name="Ramirez L."/>
            <person name="Alfaro M."/>
            <person name="Sun H."/>
            <person name="Tritt A."/>
            <person name="Yoshinaga Y."/>
            <person name="Zwiers L.-H."/>
            <person name="Turgeon B."/>
            <person name="Goodwin S."/>
            <person name="Spatafora J."/>
            <person name="Crous P."/>
            <person name="Grigoriev I."/>
        </authorList>
    </citation>
    <scope>NUCLEOTIDE SEQUENCE</scope>
    <source>
        <strain evidence="2">CBS 269.34</strain>
    </source>
</reference>
<dbReference type="EMBL" id="MU004202">
    <property type="protein sequence ID" value="KAF2488648.1"/>
    <property type="molecule type" value="Genomic_DNA"/>
</dbReference>
<sequence length="362" mass="38141">MALPTKTDEWVLESASSTTFALHQNNSVPIQPLGPDDVLLEIKAVALNYRDLAIARGLYPFPTTFPLVPTNDASALILATGSAISTLPVGTPVILLPAPLYTTGPMTTTTHAALGDGNLPGLLRRHVVVPASWVARYPSHLSFLEAATIGVAGLTAWNALFGSGLPGIAGGSGPRGVRKGDVVLTQGTGAVAMFAAGFAVHAGARVIGTTSSEEKVKWLKEVGVDEVLNYREDERWGETARKLTKDGEGVDLVVDVGGAGTLGQSLQAVRYDGTVAVVGFITAGDTGGPGPGLMDVLPRAANVRGILAGSREQYEEMVGKMEDWDFRPVVDKRVFGFGEAREAFEYLWAQKHIGKVVIDVGR</sequence>
<evidence type="ECO:0000259" key="1">
    <source>
        <dbReference type="SMART" id="SM00829"/>
    </source>
</evidence>
<dbReference type="InterPro" id="IPR011032">
    <property type="entry name" value="GroES-like_sf"/>
</dbReference>
<dbReference type="PANTHER" id="PTHR45033">
    <property type="match status" value="1"/>
</dbReference>
<organism evidence="2 3">
    <name type="scientific">Lophium mytilinum</name>
    <dbReference type="NCBI Taxonomy" id="390894"/>
    <lineage>
        <taxon>Eukaryota</taxon>
        <taxon>Fungi</taxon>
        <taxon>Dikarya</taxon>
        <taxon>Ascomycota</taxon>
        <taxon>Pezizomycotina</taxon>
        <taxon>Dothideomycetes</taxon>
        <taxon>Pleosporomycetidae</taxon>
        <taxon>Mytilinidiales</taxon>
        <taxon>Mytilinidiaceae</taxon>
        <taxon>Lophium</taxon>
    </lineage>
</organism>